<proteinExistence type="predicted"/>
<protein>
    <submittedName>
        <fullName evidence="1">Uncharacterized protein</fullName>
    </submittedName>
</protein>
<comment type="caution">
    <text evidence="1">The sequence shown here is derived from an EMBL/GenBank/DDBJ whole genome shotgun (WGS) entry which is preliminary data.</text>
</comment>
<reference evidence="1 2" key="1">
    <citation type="journal article" date="2021" name="Appl. Environ. Microbiol.">
        <title>Genetic linkage and physical mapping for an oyster mushroom Pleurotus cornucopiae and QTL analysis for the trait cap color.</title>
        <authorList>
            <person name="Zhang Y."/>
            <person name="Gao W."/>
            <person name="Sonnenberg A."/>
            <person name="Chen Q."/>
            <person name="Zhang J."/>
            <person name="Huang C."/>
        </authorList>
    </citation>
    <scope>NUCLEOTIDE SEQUENCE [LARGE SCALE GENOMIC DNA]</scope>
    <source>
        <strain evidence="1">CCMSSC00406</strain>
    </source>
</reference>
<sequence length="666" mass="75870">MPPSEPTRKVRPKPQPYNRKPKAPAAKADHATTAKPIAERKRQNLTLGDWMTVFNYMDKHPDTAQADIVEHFKTRREGVLTFDQSTLSRKIRDRAKLEERVNSTPNALLSKHPRTVTRPDVERALIVWRKRYEEMLEVPKEECLTGEGWVAPFCKAYKIKEIRRHGEAASVDLAAVEAERVRMAAILSKYSPQDQLNFDETSLFAFAPPDRGLATKQMSGKKKDKFCITVGFLCSAVGEKFPPFFIGKSKQPRCFNKKKPETLGFYYRNNKKAWMTSYFFEEYIKKLDLQFRLQNRHVVLSLDNFSGHFITYEPRNIELAFFEPNLMSFVQPLDAGIIRCFKAHYRRSFCLRAIDLDEAGEVEIYRLTLLEGMQMARDAWNAVDKTTIINCWRHTRIQDSRGATASIEAQGPTSDSPSTHADAADILRQFATSSTMSLPQAEQLLQERLGEKYHDEDYREVFKAVMDAEDDTDAALAAVEKFVTTDAKLTITIPPRTKLMIKIPPRYPPDSDRENTEKELMEAVQTLKQRYRISGEPPKLEELVNPKEEHIIEEVDEEFDGPAGDKAIIDTARHQLADEGGDVVVVESDDSDDEEEPVVPKADLLHLCEQLEKSCIHPALASERSSFLAQELRKFRGHLRSEIRAGLKQSTLEGFLDAAMDKNGGA</sequence>
<evidence type="ECO:0000313" key="1">
    <source>
        <dbReference type="EMBL" id="KAG9227422.1"/>
    </source>
</evidence>
<evidence type="ECO:0000313" key="2">
    <source>
        <dbReference type="Proteomes" id="UP000824881"/>
    </source>
</evidence>
<keyword evidence="2" id="KW-1185">Reference proteome</keyword>
<organism evidence="1 2">
    <name type="scientific">Pleurotus cornucopiae</name>
    <name type="common">Cornucopia mushroom</name>
    <dbReference type="NCBI Taxonomy" id="5321"/>
    <lineage>
        <taxon>Eukaryota</taxon>
        <taxon>Fungi</taxon>
        <taxon>Dikarya</taxon>
        <taxon>Basidiomycota</taxon>
        <taxon>Agaricomycotina</taxon>
        <taxon>Agaricomycetes</taxon>
        <taxon>Agaricomycetidae</taxon>
        <taxon>Agaricales</taxon>
        <taxon>Pleurotineae</taxon>
        <taxon>Pleurotaceae</taxon>
        <taxon>Pleurotus</taxon>
    </lineage>
</organism>
<dbReference type="Proteomes" id="UP000824881">
    <property type="component" value="Unassembled WGS sequence"/>
</dbReference>
<gene>
    <name evidence="1" type="ORF">CCMSSC00406_0000932</name>
</gene>
<dbReference type="EMBL" id="WQMT02000001">
    <property type="protein sequence ID" value="KAG9227422.1"/>
    <property type="molecule type" value="Genomic_DNA"/>
</dbReference>
<accession>A0ACB7J9Z0</accession>
<name>A0ACB7J9Z0_PLECO</name>